<evidence type="ECO:0000313" key="2">
    <source>
        <dbReference type="EMBL" id="KAG6392055.1"/>
    </source>
</evidence>
<proteinExistence type="predicted"/>
<name>A0A8X8WBL0_SALSN</name>
<comment type="caution">
    <text evidence="2">The sequence shown here is derived from an EMBL/GenBank/DDBJ whole genome shotgun (WGS) entry which is preliminary data.</text>
</comment>
<dbReference type="AlphaFoldDB" id="A0A8X8WBL0"/>
<sequence length="100" mass="11524">MGPSEGRRFSAAKLINAGKFAVESALSQVGLQLYDIVKGQPKKNLVMVEEMNDRRQQSRAPAFRHEDEEERLKRLFDEPLEKAAPPKTEDKRKIFIRSRL</sequence>
<accession>A0A8X8WBL0</accession>
<reference evidence="2" key="1">
    <citation type="submission" date="2018-01" db="EMBL/GenBank/DDBJ databases">
        <authorList>
            <person name="Mao J.F."/>
        </authorList>
    </citation>
    <scope>NUCLEOTIDE SEQUENCE</scope>
    <source>
        <strain evidence="2">Huo1</strain>
        <tissue evidence="2">Leaf</tissue>
    </source>
</reference>
<dbReference type="EMBL" id="PNBA02000018">
    <property type="protein sequence ID" value="KAG6392055.1"/>
    <property type="molecule type" value="Genomic_DNA"/>
</dbReference>
<evidence type="ECO:0000313" key="3">
    <source>
        <dbReference type="Proteomes" id="UP000298416"/>
    </source>
</evidence>
<dbReference type="OrthoDB" id="1577729at2759"/>
<reference evidence="2" key="2">
    <citation type="submission" date="2020-08" db="EMBL/GenBank/DDBJ databases">
        <title>Plant Genome Project.</title>
        <authorList>
            <person name="Zhang R.-G."/>
        </authorList>
    </citation>
    <scope>NUCLEOTIDE SEQUENCE</scope>
    <source>
        <strain evidence="2">Huo1</strain>
        <tissue evidence="2">Leaf</tissue>
    </source>
</reference>
<keyword evidence="3" id="KW-1185">Reference proteome</keyword>
<protein>
    <submittedName>
        <fullName evidence="2">Uncharacterized protein</fullName>
    </submittedName>
</protein>
<feature type="region of interest" description="Disordered" evidence="1">
    <location>
        <begin position="74"/>
        <end position="100"/>
    </location>
</feature>
<evidence type="ECO:0000256" key="1">
    <source>
        <dbReference type="SAM" id="MobiDB-lite"/>
    </source>
</evidence>
<dbReference type="Proteomes" id="UP000298416">
    <property type="component" value="Unassembled WGS sequence"/>
</dbReference>
<organism evidence="2">
    <name type="scientific">Salvia splendens</name>
    <name type="common">Scarlet sage</name>
    <dbReference type="NCBI Taxonomy" id="180675"/>
    <lineage>
        <taxon>Eukaryota</taxon>
        <taxon>Viridiplantae</taxon>
        <taxon>Streptophyta</taxon>
        <taxon>Embryophyta</taxon>
        <taxon>Tracheophyta</taxon>
        <taxon>Spermatophyta</taxon>
        <taxon>Magnoliopsida</taxon>
        <taxon>eudicotyledons</taxon>
        <taxon>Gunneridae</taxon>
        <taxon>Pentapetalae</taxon>
        <taxon>asterids</taxon>
        <taxon>lamiids</taxon>
        <taxon>Lamiales</taxon>
        <taxon>Lamiaceae</taxon>
        <taxon>Nepetoideae</taxon>
        <taxon>Mentheae</taxon>
        <taxon>Salviinae</taxon>
        <taxon>Salvia</taxon>
        <taxon>Salvia subgen. Calosphace</taxon>
        <taxon>core Calosphace</taxon>
    </lineage>
</organism>
<gene>
    <name evidence="2" type="ORF">SASPL_146261</name>
</gene>